<evidence type="ECO:0000256" key="3">
    <source>
        <dbReference type="RuleBase" id="RU003829"/>
    </source>
</evidence>
<organism evidence="5 6">
    <name type="scientific">Tritrichomonas foetus</name>
    <dbReference type="NCBI Taxonomy" id="1144522"/>
    <lineage>
        <taxon>Eukaryota</taxon>
        <taxon>Metamonada</taxon>
        <taxon>Parabasalia</taxon>
        <taxon>Tritrichomonadida</taxon>
        <taxon>Tritrichomonadidae</taxon>
        <taxon>Tritrichomonas</taxon>
    </lineage>
</organism>
<dbReference type="InterPro" id="IPR036317">
    <property type="entry name" value="Cullin_homology_sf"/>
</dbReference>
<dbReference type="Pfam" id="PF00888">
    <property type="entry name" value="Cullin"/>
    <property type="match status" value="1"/>
</dbReference>
<dbReference type="Proteomes" id="UP000179807">
    <property type="component" value="Unassembled WGS sequence"/>
</dbReference>
<keyword evidence="6" id="KW-1185">Reference proteome</keyword>
<evidence type="ECO:0000256" key="2">
    <source>
        <dbReference type="PROSITE-ProRule" id="PRU00330"/>
    </source>
</evidence>
<evidence type="ECO:0000256" key="1">
    <source>
        <dbReference type="ARBA" id="ARBA00006019"/>
    </source>
</evidence>
<dbReference type="InterPro" id="IPR059120">
    <property type="entry name" value="Cullin-like_AB"/>
</dbReference>
<proteinExistence type="inferred from homology"/>
<dbReference type="SUPFAM" id="SSF75632">
    <property type="entry name" value="Cullin homology domain"/>
    <property type="match status" value="1"/>
</dbReference>
<gene>
    <name evidence="5" type="ORF">TRFO_37917</name>
</gene>
<protein>
    <submittedName>
        <fullName evidence="5">Cullin family protein</fullName>
    </submittedName>
</protein>
<dbReference type="GO" id="GO:0006511">
    <property type="term" value="P:ubiquitin-dependent protein catabolic process"/>
    <property type="evidence" value="ECO:0007669"/>
    <property type="project" value="InterPro"/>
</dbReference>
<dbReference type="SUPFAM" id="SSF74788">
    <property type="entry name" value="Cullin repeat-like"/>
    <property type="match status" value="1"/>
</dbReference>
<comment type="similarity">
    <text evidence="1 2 3">Belongs to the cullin family.</text>
</comment>
<evidence type="ECO:0000313" key="6">
    <source>
        <dbReference type="Proteomes" id="UP000179807"/>
    </source>
</evidence>
<dbReference type="SUPFAM" id="SSF46785">
    <property type="entry name" value="Winged helix' DNA-binding domain"/>
    <property type="match status" value="1"/>
</dbReference>
<comment type="caution">
    <text evidence="5">The sequence shown here is derived from an EMBL/GenBank/DDBJ whole genome shotgun (WGS) entry which is preliminary data.</text>
</comment>
<dbReference type="Gene3D" id="3.30.230.130">
    <property type="entry name" value="Cullin, Chain C, Domain 2"/>
    <property type="match status" value="1"/>
</dbReference>
<dbReference type="OrthoDB" id="27073at2759"/>
<dbReference type="PROSITE" id="PS50069">
    <property type="entry name" value="CULLIN_2"/>
    <property type="match status" value="1"/>
</dbReference>
<dbReference type="RefSeq" id="XP_068349084.1">
    <property type="nucleotide sequence ID" value="XM_068511716.1"/>
</dbReference>
<dbReference type="InterPro" id="IPR001373">
    <property type="entry name" value="Cullin_N"/>
</dbReference>
<feature type="domain" description="Cullin family profile" evidence="4">
    <location>
        <begin position="403"/>
        <end position="624"/>
    </location>
</feature>
<sequence>METGGTKRGRPKKYTTVSHVTMPIPQVEDYPNLPEDDLEIMNFRQADRILVGFKEIDHTNKPVLPCPFQLPQSLLDTHRIQQYEENVIALFNQKSNTNNFEYPSKQIFTFAISLSHYDESSTVYDFIISKIRQVVSVIPEDMKEFTNALEIGQYWQMVSSKLNLVTTSWAPLCVKKKSLPDFKTVFINLLNEVFIVNEELFEKLSEIIVNAYSEARYNNNIQPILYAFKFACKNVLFEKIFLPMLFKSIRGYLTPLLDEFFTKPLSKYLQSAVDLKETEKNLIKPLIPLSALHKLEAEMNTLIFGDKNRFNQITNKGLASLIVEKDTKSVGICADFARSTDTINQFTRELSFEFEAEAEKCFKTPNPIEAILKLYLSLAEFDDKFNQSHARTLRSNFEKGFNASSDTAARLLAEEVHREFIRKEKCPKETIDQLVAVFRMLASKDVFEVAHHLLLSRRILMMKSHIVASDEYFLAALREQCGPEYTKRFDAVFDDLKRSIESFEPFVRDKRPPSYFKALVMSKDSWTYEASQIVPPDNIRTLLDSYSDYFRQMHGKRKLEWDFKYTRVKLSVQNLPNIKTIHCSGIVATFLLMFNRFRVLSPDDFKRRAKFTSEQIDEVVNLLKSKRCGNLILMMHKKIRINKDAFGADKNGLLSIPFIFPALPKYDNDKHKSAILSNREQQVDAAVMRVMKNERSMEKSDLKETVKDLLNFRLEDELYEKRLASLSKTLYLKLDPSGRVHYLP</sequence>
<dbReference type="Gene3D" id="1.20.1310.10">
    <property type="entry name" value="Cullin Repeats"/>
    <property type="match status" value="1"/>
</dbReference>
<dbReference type="InterPro" id="IPR036390">
    <property type="entry name" value="WH_DNA-bd_sf"/>
</dbReference>
<dbReference type="InterPro" id="IPR016159">
    <property type="entry name" value="Cullin_repeat-like_dom_sf"/>
</dbReference>
<evidence type="ECO:0000313" key="5">
    <source>
        <dbReference type="EMBL" id="OHS95947.1"/>
    </source>
</evidence>
<dbReference type="InterPro" id="IPR045093">
    <property type="entry name" value="Cullin"/>
</dbReference>
<dbReference type="PANTHER" id="PTHR11932">
    <property type="entry name" value="CULLIN"/>
    <property type="match status" value="1"/>
</dbReference>
<dbReference type="InterPro" id="IPR036388">
    <property type="entry name" value="WH-like_DNA-bd_sf"/>
</dbReference>
<dbReference type="GeneID" id="94846420"/>
<accession>A0A1J4JE55</accession>
<dbReference type="InterPro" id="IPR016158">
    <property type="entry name" value="Cullin_homology"/>
</dbReference>
<dbReference type="Gene3D" id="1.10.10.10">
    <property type="entry name" value="Winged helix-like DNA-binding domain superfamily/Winged helix DNA-binding domain"/>
    <property type="match status" value="1"/>
</dbReference>
<reference evidence="5" key="1">
    <citation type="submission" date="2016-10" db="EMBL/GenBank/DDBJ databases">
        <authorList>
            <person name="Benchimol M."/>
            <person name="Almeida L.G."/>
            <person name="Vasconcelos A.T."/>
            <person name="Perreira-Neves A."/>
            <person name="Rosa I.A."/>
            <person name="Tasca T."/>
            <person name="Bogo M.R."/>
            <person name="de Souza W."/>
        </authorList>
    </citation>
    <scope>NUCLEOTIDE SEQUENCE [LARGE SCALE GENOMIC DNA]</scope>
    <source>
        <strain evidence="5">K</strain>
    </source>
</reference>
<dbReference type="VEuPathDB" id="TrichDB:TRFO_37917"/>
<dbReference type="GO" id="GO:0031625">
    <property type="term" value="F:ubiquitin protein ligase binding"/>
    <property type="evidence" value="ECO:0007669"/>
    <property type="project" value="InterPro"/>
</dbReference>
<evidence type="ECO:0000259" key="4">
    <source>
        <dbReference type="PROSITE" id="PS50069"/>
    </source>
</evidence>
<dbReference type="SMART" id="SM00182">
    <property type="entry name" value="CULLIN"/>
    <property type="match status" value="1"/>
</dbReference>
<name>A0A1J4JE55_9EUKA</name>
<dbReference type="EMBL" id="MLAK01001210">
    <property type="protein sequence ID" value="OHS95947.1"/>
    <property type="molecule type" value="Genomic_DNA"/>
</dbReference>
<dbReference type="Pfam" id="PF26557">
    <property type="entry name" value="Cullin_AB"/>
    <property type="match status" value="1"/>
</dbReference>
<dbReference type="AlphaFoldDB" id="A0A1J4JE55"/>